<dbReference type="InterPro" id="IPR023214">
    <property type="entry name" value="HAD_sf"/>
</dbReference>
<keyword evidence="11 12" id="KW-0472">Membrane</keyword>
<evidence type="ECO:0000256" key="3">
    <source>
        <dbReference type="ARBA" id="ARBA00022568"/>
    </source>
</evidence>
<dbReference type="Gene3D" id="2.70.150.10">
    <property type="entry name" value="Calcium-transporting ATPase, cytoplasmic transduction domain A"/>
    <property type="match status" value="1"/>
</dbReference>
<keyword evidence="3 12" id="KW-0109">Calcium transport</keyword>
<keyword evidence="9 12" id="KW-1133">Transmembrane helix</keyword>
<feature type="transmembrane region" description="Helical" evidence="12">
    <location>
        <begin position="278"/>
        <end position="307"/>
    </location>
</feature>
<feature type="transmembrane region" description="Helical" evidence="12">
    <location>
        <begin position="735"/>
        <end position="755"/>
    </location>
</feature>
<keyword evidence="15" id="KW-1185">Reference proteome</keyword>
<feature type="transmembrane region" description="Helical" evidence="12">
    <location>
        <begin position="804"/>
        <end position="822"/>
    </location>
</feature>
<proteinExistence type="inferred from homology"/>
<keyword evidence="5 12" id="KW-0547">Nucleotide-binding</keyword>
<evidence type="ECO:0000256" key="10">
    <source>
        <dbReference type="ARBA" id="ARBA00023065"/>
    </source>
</evidence>
<keyword evidence="4 12" id="KW-0812">Transmembrane</keyword>
<evidence type="ECO:0000256" key="9">
    <source>
        <dbReference type="ARBA" id="ARBA00022989"/>
    </source>
</evidence>
<dbReference type="SFLD" id="SFLDG00002">
    <property type="entry name" value="C1.7:_P-type_atpase_like"/>
    <property type="match status" value="1"/>
</dbReference>
<evidence type="ECO:0000256" key="7">
    <source>
        <dbReference type="ARBA" id="ARBA00022840"/>
    </source>
</evidence>
<dbReference type="AlphaFoldDB" id="A0A1Y2FK73"/>
<dbReference type="InterPro" id="IPR023299">
    <property type="entry name" value="ATPase_P-typ_cyto_dom_N"/>
</dbReference>
<organism evidence="14 15">
    <name type="scientific">Protomyces lactucae-debilis</name>
    <dbReference type="NCBI Taxonomy" id="2754530"/>
    <lineage>
        <taxon>Eukaryota</taxon>
        <taxon>Fungi</taxon>
        <taxon>Dikarya</taxon>
        <taxon>Ascomycota</taxon>
        <taxon>Taphrinomycotina</taxon>
        <taxon>Taphrinomycetes</taxon>
        <taxon>Taphrinales</taxon>
        <taxon>Protomycetaceae</taxon>
        <taxon>Protomyces</taxon>
    </lineage>
</organism>
<dbReference type="GO" id="GO:0005524">
    <property type="term" value="F:ATP binding"/>
    <property type="evidence" value="ECO:0007669"/>
    <property type="project" value="UniProtKB-KW"/>
</dbReference>
<comment type="caution">
    <text evidence="14">The sequence shown here is derived from an EMBL/GenBank/DDBJ whole genome shotgun (WGS) entry which is preliminary data.</text>
</comment>
<evidence type="ECO:0000313" key="14">
    <source>
        <dbReference type="EMBL" id="ORY84372.1"/>
    </source>
</evidence>
<dbReference type="GO" id="GO:0012505">
    <property type="term" value="C:endomembrane system"/>
    <property type="evidence" value="ECO:0007669"/>
    <property type="project" value="UniProtKB-SubCell"/>
</dbReference>
<comment type="caution">
    <text evidence="12">Lacks conserved residue(s) required for the propagation of feature annotation.</text>
</comment>
<evidence type="ECO:0000256" key="8">
    <source>
        <dbReference type="ARBA" id="ARBA00022967"/>
    </source>
</evidence>
<dbReference type="InterPro" id="IPR006413">
    <property type="entry name" value="P-type_ATPase_IIA_PMR1"/>
</dbReference>
<evidence type="ECO:0000256" key="5">
    <source>
        <dbReference type="ARBA" id="ARBA00022741"/>
    </source>
</evidence>
<dbReference type="OrthoDB" id="3352408at2759"/>
<dbReference type="SUPFAM" id="SSF81665">
    <property type="entry name" value="Calcium ATPase, transmembrane domain M"/>
    <property type="match status" value="1"/>
</dbReference>
<dbReference type="PANTHER" id="PTHR42861">
    <property type="entry name" value="CALCIUM-TRANSPORTING ATPASE"/>
    <property type="match status" value="1"/>
</dbReference>
<dbReference type="NCBIfam" id="TIGR01522">
    <property type="entry name" value="ATPase-IIA2_Ca"/>
    <property type="match status" value="1"/>
</dbReference>
<dbReference type="Pfam" id="PF00689">
    <property type="entry name" value="Cation_ATPase_C"/>
    <property type="match status" value="1"/>
</dbReference>
<evidence type="ECO:0000259" key="13">
    <source>
        <dbReference type="SMART" id="SM00831"/>
    </source>
</evidence>
<evidence type="ECO:0000256" key="2">
    <source>
        <dbReference type="ARBA" id="ARBA00022448"/>
    </source>
</evidence>
<comment type="function">
    <text evidence="12">Catalyzes the hydrolysis of ATP coupled with the transport of calcium.</text>
</comment>
<reference evidence="14 15" key="1">
    <citation type="submission" date="2016-07" db="EMBL/GenBank/DDBJ databases">
        <title>Pervasive Adenine N6-methylation of Active Genes in Fungi.</title>
        <authorList>
            <consortium name="DOE Joint Genome Institute"/>
            <person name="Mondo S.J."/>
            <person name="Dannebaum R.O."/>
            <person name="Kuo R.C."/>
            <person name="Labutti K."/>
            <person name="Haridas S."/>
            <person name="Kuo A."/>
            <person name="Salamov A."/>
            <person name="Ahrendt S.R."/>
            <person name="Lipzen A."/>
            <person name="Sullivan W."/>
            <person name="Andreopoulos W.B."/>
            <person name="Clum A."/>
            <person name="Lindquist E."/>
            <person name="Daum C."/>
            <person name="Ramamoorthy G.K."/>
            <person name="Gryganskyi A."/>
            <person name="Culley D."/>
            <person name="Magnuson J.K."/>
            <person name="James T.Y."/>
            <person name="O'Malley M.A."/>
            <person name="Stajich J.E."/>
            <person name="Spatafora J.W."/>
            <person name="Visel A."/>
            <person name="Grigoriev I.V."/>
        </authorList>
    </citation>
    <scope>NUCLEOTIDE SEQUENCE [LARGE SCALE GENOMIC DNA]</scope>
    <source>
        <strain evidence="14 15">12-1054</strain>
    </source>
</reference>
<dbReference type="InterPro" id="IPR001757">
    <property type="entry name" value="P_typ_ATPase"/>
</dbReference>
<dbReference type="Gene3D" id="3.40.1110.10">
    <property type="entry name" value="Calcium-transporting ATPase, cytoplasmic domain N"/>
    <property type="match status" value="1"/>
</dbReference>
<dbReference type="PROSITE" id="PS00154">
    <property type="entry name" value="ATPASE_E1_E2"/>
    <property type="match status" value="1"/>
</dbReference>
<dbReference type="SMART" id="SM00831">
    <property type="entry name" value="Cation_ATPase_N"/>
    <property type="match status" value="1"/>
</dbReference>
<dbReference type="NCBIfam" id="TIGR01494">
    <property type="entry name" value="ATPase_P-type"/>
    <property type="match status" value="2"/>
</dbReference>
<dbReference type="Pfam" id="PF00122">
    <property type="entry name" value="E1-E2_ATPase"/>
    <property type="match status" value="1"/>
</dbReference>
<dbReference type="OMA" id="KMHACET"/>
<name>A0A1Y2FK73_PROLT</name>
<dbReference type="Gene3D" id="3.40.50.1000">
    <property type="entry name" value="HAD superfamily/HAD-like"/>
    <property type="match status" value="1"/>
</dbReference>
<dbReference type="PRINTS" id="PR00120">
    <property type="entry name" value="HATPASE"/>
</dbReference>
<dbReference type="InterPro" id="IPR008250">
    <property type="entry name" value="ATPase_P-typ_transduc_dom_A_sf"/>
</dbReference>
<dbReference type="InterPro" id="IPR036412">
    <property type="entry name" value="HAD-like_sf"/>
</dbReference>
<dbReference type="PRINTS" id="PR00119">
    <property type="entry name" value="CATATPASE"/>
</dbReference>
<dbReference type="SUPFAM" id="SSF81653">
    <property type="entry name" value="Calcium ATPase, transduction domain A"/>
    <property type="match status" value="1"/>
</dbReference>
<dbReference type="InterPro" id="IPR023298">
    <property type="entry name" value="ATPase_P-typ_TM_dom_sf"/>
</dbReference>
<feature type="domain" description="Cation-transporting P-type ATPase N-terminal" evidence="13">
    <location>
        <begin position="11"/>
        <end position="86"/>
    </location>
</feature>
<comment type="similarity">
    <text evidence="12">Belongs to the cation transport ATPase (P-type) (TC 3.A.3) family.</text>
</comment>
<sequence>MHEERDTPALIFSQEDIQAVAHKLHTDLTKGLSQQDAKFKQANHGPNELTSEEEESLFKKYLKGFIEQPLILLLFGSAGVSLLLGNVDDAVSIFVALVIVVTVGFVQEYRSEQSLAALNKLVPHYTHLVRDGQHVHCLANGLVPGDLVEFSVGDRIPADVRITKANALQLDESSLTGENDPSSKGVDTITSKGISERTNIAYMGTLVTNGNGTGIVVGTGTDSEFGAIWQSMQGVEKPRTPLQQAMDKLGSQLSFLSFGLIGVIILLGIVQGRSWLEMFTIGVSLAVAAIPEGLPIIVTVTLALGVLRMSDRRAIVRRLPSVETLGSVNVVCSDKTGTLTTNHMTVTKLFCRKALSRPFPKSEFQDADVKRLLKIGNLCNNAKHKEGRVVGQATDVALLELLDDFGESDLRETTTREDEIPFTSEHKYMGVTVQGTHYIKGAFEVLIEKATTLYDGEKLTAEHRQQLEATAHKFAEQGLRVLALATSQGKNKLENLCIAGLVGCHDPPRPGAAKAIRQLIAGGVKVVMITGDAPITAQAIARDLDMPLGRDGILLGSDVEKMSAQALSERLSAVSVFARTTPKHKLKIIKAFQTRGDIVAMTGDGVNDSPALKVADIGIAMGKDGTDVAKEAADMILTDDDFSTLLHAIEEGKGIFSNIQNFLAFQLSTSLAALTLIALATLLGLENPLNAMQILWINILMDGPPAQSLGVEEVDPAILQSPPRPKDSPVLTQHIIKRVLFSGFTIVLGVMAVFYKELSDDNRVTSRDTTMTFTCFVLFDMFNALTCRSATKSVLHFGIFSNRVFNLAVGCSLLGQLAVIHVPFLQRIFQTEALSLIDLMGLILLASSVLWVDETRKYLKRREGSITKYSQNV</sequence>
<dbReference type="Pfam" id="PF08282">
    <property type="entry name" value="Hydrolase_3"/>
    <property type="match status" value="1"/>
</dbReference>
<feature type="transmembrane region" description="Helical" evidence="12">
    <location>
        <begin position="90"/>
        <end position="106"/>
    </location>
</feature>
<evidence type="ECO:0000256" key="4">
    <source>
        <dbReference type="ARBA" id="ARBA00022692"/>
    </source>
</evidence>
<evidence type="ECO:0000256" key="11">
    <source>
        <dbReference type="ARBA" id="ARBA00023136"/>
    </source>
</evidence>
<dbReference type="FunFam" id="2.70.150.10:FF:000008">
    <property type="entry name" value="Calcium-transporting ATPase"/>
    <property type="match status" value="1"/>
</dbReference>
<feature type="transmembrane region" description="Helical" evidence="12">
    <location>
        <begin position="834"/>
        <end position="852"/>
    </location>
</feature>
<feature type="transmembrane region" description="Helical" evidence="12">
    <location>
        <begin position="65"/>
        <end position="84"/>
    </location>
</feature>
<dbReference type="EC" id="7.2.2.10" evidence="12"/>
<dbReference type="InterPro" id="IPR044492">
    <property type="entry name" value="P_typ_ATPase_HD_dom"/>
</dbReference>
<feature type="transmembrane region" description="Helical" evidence="12">
    <location>
        <begin position="662"/>
        <end position="685"/>
    </location>
</feature>
<dbReference type="Gene3D" id="1.20.1110.10">
    <property type="entry name" value="Calcium-transporting ATPase, transmembrane domain"/>
    <property type="match status" value="1"/>
</dbReference>
<evidence type="ECO:0000256" key="6">
    <source>
        <dbReference type="ARBA" id="ARBA00022837"/>
    </source>
</evidence>
<protein>
    <recommendedName>
        <fullName evidence="12">Calcium-transporting ATPase</fullName>
        <ecNumber evidence="12">7.2.2.10</ecNumber>
    </recommendedName>
</protein>
<dbReference type="SUPFAM" id="SSF56784">
    <property type="entry name" value="HAD-like"/>
    <property type="match status" value="1"/>
</dbReference>
<comment type="catalytic activity">
    <reaction evidence="12">
        <text>Ca(2+)(in) + ATP + H2O = Ca(2+)(out) + ADP + phosphate + H(+)</text>
        <dbReference type="Rhea" id="RHEA:18105"/>
        <dbReference type="ChEBI" id="CHEBI:15377"/>
        <dbReference type="ChEBI" id="CHEBI:15378"/>
        <dbReference type="ChEBI" id="CHEBI:29108"/>
        <dbReference type="ChEBI" id="CHEBI:30616"/>
        <dbReference type="ChEBI" id="CHEBI:43474"/>
        <dbReference type="ChEBI" id="CHEBI:456216"/>
        <dbReference type="EC" id="7.2.2.10"/>
    </reaction>
</comment>
<dbReference type="GeneID" id="63783347"/>
<keyword evidence="8" id="KW-1278">Translocase</keyword>
<accession>A0A1Y2FK73</accession>
<dbReference type="EMBL" id="MCFI01000006">
    <property type="protein sequence ID" value="ORY84372.1"/>
    <property type="molecule type" value="Genomic_DNA"/>
</dbReference>
<evidence type="ECO:0000256" key="12">
    <source>
        <dbReference type="RuleBase" id="RU361146"/>
    </source>
</evidence>
<dbReference type="InterPro" id="IPR004014">
    <property type="entry name" value="ATPase_P-typ_cation-transptr_N"/>
</dbReference>
<feature type="transmembrane region" description="Helical" evidence="12">
    <location>
        <begin position="253"/>
        <end position="272"/>
    </location>
</feature>
<dbReference type="STRING" id="56484.A0A1Y2FK73"/>
<evidence type="ECO:0000313" key="15">
    <source>
        <dbReference type="Proteomes" id="UP000193685"/>
    </source>
</evidence>
<dbReference type="GO" id="GO:0016020">
    <property type="term" value="C:membrane"/>
    <property type="evidence" value="ECO:0007669"/>
    <property type="project" value="UniProtKB-SubCell"/>
</dbReference>
<dbReference type="SFLD" id="SFLDF00027">
    <property type="entry name" value="p-type_atpase"/>
    <property type="match status" value="1"/>
</dbReference>
<dbReference type="InterPro" id="IPR018303">
    <property type="entry name" value="ATPase_P-typ_P_site"/>
</dbReference>
<dbReference type="Pfam" id="PF00690">
    <property type="entry name" value="Cation_ATPase_N"/>
    <property type="match status" value="1"/>
</dbReference>
<dbReference type="GO" id="GO:0005388">
    <property type="term" value="F:P-type calcium transporter activity"/>
    <property type="evidence" value="ECO:0007669"/>
    <property type="project" value="UniProtKB-EC"/>
</dbReference>
<keyword evidence="2 12" id="KW-0813">Transport</keyword>
<keyword evidence="6 12" id="KW-0106">Calcium</keyword>
<dbReference type="SFLD" id="SFLDS00003">
    <property type="entry name" value="Haloacid_Dehalogenase"/>
    <property type="match status" value="1"/>
</dbReference>
<keyword evidence="7 12" id="KW-0067">ATP-binding</keyword>
<dbReference type="GO" id="GO:0016887">
    <property type="term" value="F:ATP hydrolysis activity"/>
    <property type="evidence" value="ECO:0007669"/>
    <property type="project" value="InterPro"/>
</dbReference>
<dbReference type="RefSeq" id="XP_040726390.1">
    <property type="nucleotide sequence ID" value="XM_040866748.1"/>
</dbReference>
<dbReference type="Pfam" id="PF13246">
    <property type="entry name" value="Cation_ATPase"/>
    <property type="match status" value="1"/>
</dbReference>
<gene>
    <name evidence="14" type="ORF">BCR37DRAFT_265534</name>
</gene>
<evidence type="ECO:0000256" key="1">
    <source>
        <dbReference type="ARBA" id="ARBA00004127"/>
    </source>
</evidence>
<keyword evidence="10 12" id="KW-0406">Ion transport</keyword>
<dbReference type="Proteomes" id="UP000193685">
    <property type="component" value="Unassembled WGS sequence"/>
</dbReference>
<dbReference type="InterPro" id="IPR059000">
    <property type="entry name" value="ATPase_P-type_domA"/>
</dbReference>
<comment type="subcellular location">
    <subcellularLocation>
        <location evidence="1">Endomembrane system</location>
        <topology evidence="1">Multi-pass membrane protein</topology>
    </subcellularLocation>
    <subcellularLocation>
        <location evidence="12">Membrane</location>
        <topology evidence="12">Multi-pass membrane protein</topology>
    </subcellularLocation>
</comment>
<dbReference type="SUPFAM" id="SSF81660">
    <property type="entry name" value="Metal cation-transporting ATPase, ATP-binding domain N"/>
    <property type="match status" value="1"/>
</dbReference>
<dbReference type="InterPro" id="IPR006068">
    <property type="entry name" value="ATPase_P-typ_cation-transptr_C"/>
</dbReference>